<dbReference type="OrthoDB" id="4296548at2"/>
<sequence>MESVPTPPPTTAIDVDAWIDKEGRIVRVRQDVHFTSEPGLQSTLTLTGFKSAVPVSVPTTK</sequence>
<accession>A0A2I0SUR2</accession>
<protein>
    <submittedName>
        <fullName evidence="1">Uncharacterized protein</fullName>
    </submittedName>
</protein>
<gene>
    <name evidence="1" type="ORF">CW362_07615</name>
</gene>
<organism evidence="1 2">
    <name type="scientific">Streptomyces populi</name>
    <dbReference type="NCBI Taxonomy" id="2058924"/>
    <lineage>
        <taxon>Bacteria</taxon>
        <taxon>Bacillati</taxon>
        <taxon>Actinomycetota</taxon>
        <taxon>Actinomycetes</taxon>
        <taxon>Kitasatosporales</taxon>
        <taxon>Streptomycetaceae</taxon>
        <taxon>Streptomyces</taxon>
    </lineage>
</organism>
<reference evidence="1 2" key="1">
    <citation type="submission" date="2017-12" db="EMBL/GenBank/DDBJ databases">
        <title>Streptomyces populusis sp. nov., a novel endophytic actinobacterium isolated from stems of Populus adenopoda Maxim.</title>
        <authorList>
            <person name="Wang Z."/>
        </authorList>
    </citation>
    <scope>NUCLEOTIDE SEQUENCE [LARGE SCALE GENOMIC DNA]</scope>
    <source>
        <strain evidence="1 2">A249</strain>
    </source>
</reference>
<evidence type="ECO:0000313" key="2">
    <source>
        <dbReference type="Proteomes" id="UP000236178"/>
    </source>
</evidence>
<name>A0A2I0SUR2_9ACTN</name>
<keyword evidence="2" id="KW-1185">Reference proteome</keyword>
<proteinExistence type="predicted"/>
<dbReference type="AlphaFoldDB" id="A0A2I0SUR2"/>
<dbReference type="Proteomes" id="UP000236178">
    <property type="component" value="Unassembled WGS sequence"/>
</dbReference>
<evidence type="ECO:0000313" key="1">
    <source>
        <dbReference type="EMBL" id="PKT73655.1"/>
    </source>
</evidence>
<dbReference type="EMBL" id="PJOS01000009">
    <property type="protein sequence ID" value="PKT73655.1"/>
    <property type="molecule type" value="Genomic_DNA"/>
</dbReference>
<comment type="caution">
    <text evidence="1">The sequence shown here is derived from an EMBL/GenBank/DDBJ whole genome shotgun (WGS) entry which is preliminary data.</text>
</comment>